<feature type="domain" description="Microcin J25-processing protein McjB C-terminal" evidence="1">
    <location>
        <begin position="19"/>
        <end position="103"/>
    </location>
</feature>
<protein>
    <recommendedName>
        <fullName evidence="1">Microcin J25-processing protein McjB C-terminal domain-containing protein</fullName>
    </recommendedName>
</protein>
<evidence type="ECO:0000259" key="1">
    <source>
        <dbReference type="Pfam" id="PF13471"/>
    </source>
</evidence>
<dbReference type="NCBIfam" id="NF033537">
    <property type="entry name" value="lasso_biosyn_B2"/>
    <property type="match status" value="1"/>
</dbReference>
<sequence length="131" mass="14060">MAYLLILGPLVRLFPIAVLMRWIGVGLDPHPPITGLSPLPLARATDAAVTAAARWLPWHPVCLPQALAAGMMMRRRGFSPLLGFGVQRQPEGLVAHAWLTLKGPMGGIICGGRMDPALTPFRPAPTPEKQS</sequence>
<dbReference type="OrthoDB" id="3790432at2"/>
<name>A0A255XX76_9PROT</name>
<gene>
    <name evidence="2" type="ORF">CHR90_01655</name>
</gene>
<organism evidence="2 3">
    <name type="scientific">Elstera cyanobacteriorum</name>
    <dbReference type="NCBI Taxonomy" id="2022747"/>
    <lineage>
        <taxon>Bacteria</taxon>
        <taxon>Pseudomonadati</taxon>
        <taxon>Pseudomonadota</taxon>
        <taxon>Alphaproteobacteria</taxon>
        <taxon>Rhodospirillales</taxon>
        <taxon>Rhodospirillaceae</taxon>
        <taxon>Elstera</taxon>
    </lineage>
</organism>
<evidence type="ECO:0000313" key="2">
    <source>
        <dbReference type="EMBL" id="OYQ21627.1"/>
    </source>
</evidence>
<dbReference type="Pfam" id="PF13471">
    <property type="entry name" value="Transglut_core3"/>
    <property type="match status" value="1"/>
</dbReference>
<evidence type="ECO:0000313" key="3">
    <source>
        <dbReference type="Proteomes" id="UP000216361"/>
    </source>
</evidence>
<comment type="caution">
    <text evidence="2">The sequence shown here is derived from an EMBL/GenBank/DDBJ whole genome shotgun (WGS) entry which is preliminary data.</text>
</comment>
<keyword evidence="3" id="KW-1185">Reference proteome</keyword>
<dbReference type="Proteomes" id="UP000216361">
    <property type="component" value="Unassembled WGS sequence"/>
</dbReference>
<dbReference type="InterPro" id="IPR032708">
    <property type="entry name" value="McjB_C"/>
</dbReference>
<dbReference type="InterPro" id="IPR053521">
    <property type="entry name" value="McjB-like"/>
</dbReference>
<proteinExistence type="predicted"/>
<dbReference type="EMBL" id="NOXS01000021">
    <property type="protein sequence ID" value="OYQ21627.1"/>
    <property type="molecule type" value="Genomic_DNA"/>
</dbReference>
<dbReference type="AlphaFoldDB" id="A0A255XX76"/>
<reference evidence="2 3" key="1">
    <citation type="submission" date="2017-07" db="EMBL/GenBank/DDBJ databases">
        <title>Elstera cyanobacteriorum sp. nov., a novel bacterium isolated from cyanobacterial aggregates in a eutrophic lake.</title>
        <authorList>
            <person name="Cai H."/>
        </authorList>
    </citation>
    <scope>NUCLEOTIDE SEQUENCE [LARGE SCALE GENOMIC DNA]</scope>
    <source>
        <strain evidence="2 3">TH019</strain>
    </source>
</reference>
<accession>A0A255XX76</accession>